<dbReference type="InterPro" id="IPR050250">
    <property type="entry name" value="Macrolide_Exporter_MacB"/>
</dbReference>
<evidence type="ECO:0000313" key="12">
    <source>
        <dbReference type="Proteomes" id="UP000317243"/>
    </source>
</evidence>
<evidence type="ECO:0000256" key="2">
    <source>
        <dbReference type="ARBA" id="ARBA00022475"/>
    </source>
</evidence>
<dbReference type="OrthoDB" id="221467at2"/>
<sequence>MKSWSLIAKIVFSQMWHHPGRPFVTIFGVIASTCAVVWVVSSYDALVSQFDENAQKYLGRYDALIVPVGPPSASNIVSEQILDELQNDVGVLEVNPVSQSRVTVTRVAEPTDEKQPETTLGLLVGSRPPVHGAPPVDPLLVGTPATSPPYELIRGEWLDETSDAPAAVLGVRTARNLNISVGDRILVTSLANQIELPVIGLIDQASESPSLKLQGSRPPTKNSHEKSLKSAADEHEQASQPDTLSEPPSSAPKQAELSLPSAYVQGVATHAIYVRPTTAEQITGFEARPTVLQISLRDTVTPEEFQKAWGPKFAAVHPPLQFVDFSKVREGMTTSRSVSSQRSQAWAATGMASLAPVFVILSTLSMGVTERNREFAMLRAIGLTRLRVGGIIAFESLLLAGLGWAGGLLTGAMLISLGNQIMPGLFNSGVGLGWTTIMLSLITVLAGALGAAILPVFRVMRIAPIEAMSEQAPSPSRGRWIAFAVIGLGLACLAPVIVFLLPIAPAWRVLSYSVIAYPALLLGMVFLTPTIIRICERWFSPVLSTLFQLDSRLLDTQLSSNMWRTVGATLALTVGLGLYTSTQVWGYSMLQPFLPGGWMPDILVAFHPVGVDDDSFQQIENIDGVKSDEVLPVSIEQPRFRWPDGNEPDALKYDNAVLFGVDPRRAIGGSDPLFQFHFVDGDRESAARELEEGGACLVSEDFRMLTGIGLGDQLSFQPPNLPEATVNYRIAGVISLPGWHWITKFSGVRRHHVRTAAMIFANRDDVKTDFHLPQSEFFWLNKEASASLSSIEADLQNIAESNAGTTIDVQGFGSMTSYRPFARVTATETVDRAIRMHAEATIWGMSKLPIITLAIMSLAVANAMIASVRARTWEFGVMRAIGLTRWQVIRLILAETVLIGLAACLLSLAFGIVGGWSGVGMARYGGGFFAGPPPLLIPWKELAIGFGFTLSVCLIAGLWPALRTVRTETLSLLRK</sequence>
<feature type="transmembrane region" description="Helical" evidence="8">
    <location>
        <begin position="888"/>
        <end position="913"/>
    </location>
</feature>
<comment type="caution">
    <text evidence="11">The sequence shown here is derived from an EMBL/GenBank/DDBJ whole genome shotgun (WGS) entry which is preliminary data.</text>
</comment>
<evidence type="ECO:0000259" key="10">
    <source>
        <dbReference type="Pfam" id="PF12704"/>
    </source>
</evidence>
<keyword evidence="2" id="KW-1003">Cell membrane</keyword>
<dbReference type="PANTHER" id="PTHR30572">
    <property type="entry name" value="MEMBRANE COMPONENT OF TRANSPORTER-RELATED"/>
    <property type="match status" value="1"/>
</dbReference>
<evidence type="ECO:0000256" key="5">
    <source>
        <dbReference type="ARBA" id="ARBA00023136"/>
    </source>
</evidence>
<dbReference type="InterPro" id="IPR003838">
    <property type="entry name" value="ABC3_permease_C"/>
</dbReference>
<keyword evidence="4 8" id="KW-1133">Transmembrane helix</keyword>
<feature type="transmembrane region" description="Helical" evidence="8">
    <location>
        <begin position="21"/>
        <end position="40"/>
    </location>
</feature>
<proteinExistence type="inferred from homology"/>
<feature type="transmembrane region" description="Helical" evidence="8">
    <location>
        <begin position="388"/>
        <end position="417"/>
    </location>
</feature>
<feature type="domain" description="ABC3 transporter permease C-terminal" evidence="9">
    <location>
        <begin position="350"/>
        <end position="464"/>
    </location>
</feature>
<evidence type="ECO:0000259" key="9">
    <source>
        <dbReference type="Pfam" id="PF02687"/>
    </source>
</evidence>
<dbReference type="PANTHER" id="PTHR30572:SF4">
    <property type="entry name" value="ABC TRANSPORTER PERMEASE YTRF"/>
    <property type="match status" value="1"/>
</dbReference>
<evidence type="ECO:0000256" key="6">
    <source>
        <dbReference type="ARBA" id="ARBA00038076"/>
    </source>
</evidence>
<dbReference type="RefSeq" id="WP_146511794.1">
    <property type="nucleotide sequence ID" value="NZ_SIHI01000031.1"/>
</dbReference>
<feature type="transmembrane region" description="Helical" evidence="8">
    <location>
        <begin position="345"/>
        <end position="368"/>
    </location>
</feature>
<dbReference type="GO" id="GO:0005886">
    <property type="term" value="C:plasma membrane"/>
    <property type="evidence" value="ECO:0007669"/>
    <property type="project" value="UniProtKB-SubCell"/>
</dbReference>
<evidence type="ECO:0000256" key="4">
    <source>
        <dbReference type="ARBA" id="ARBA00022989"/>
    </source>
</evidence>
<feature type="transmembrane region" description="Helical" evidence="8">
    <location>
        <begin position="480"/>
        <end position="503"/>
    </location>
</feature>
<reference evidence="11 12" key="1">
    <citation type="submission" date="2019-02" db="EMBL/GenBank/DDBJ databases">
        <title>Deep-cultivation of Planctomycetes and their phenomic and genomic characterization uncovers novel biology.</title>
        <authorList>
            <person name="Wiegand S."/>
            <person name="Jogler M."/>
            <person name="Boedeker C."/>
            <person name="Pinto D."/>
            <person name="Vollmers J."/>
            <person name="Rivas-Marin E."/>
            <person name="Kohn T."/>
            <person name="Peeters S.H."/>
            <person name="Heuer A."/>
            <person name="Rast P."/>
            <person name="Oberbeckmann S."/>
            <person name="Bunk B."/>
            <person name="Jeske O."/>
            <person name="Meyerdierks A."/>
            <person name="Storesund J.E."/>
            <person name="Kallscheuer N."/>
            <person name="Luecker S."/>
            <person name="Lage O.M."/>
            <person name="Pohl T."/>
            <person name="Merkel B.J."/>
            <person name="Hornburger P."/>
            <person name="Mueller R.-W."/>
            <person name="Bruemmer F."/>
            <person name="Labrenz M."/>
            <person name="Spormann A.M."/>
            <person name="Op Den Camp H."/>
            <person name="Overmann J."/>
            <person name="Amann R."/>
            <person name="Jetten M.S.M."/>
            <person name="Mascher T."/>
            <person name="Medema M.H."/>
            <person name="Devos D.P."/>
            <person name="Kaster A.-K."/>
            <person name="Ovreas L."/>
            <person name="Rohde M."/>
            <person name="Galperin M.Y."/>
            <person name="Jogler C."/>
        </authorList>
    </citation>
    <scope>NUCLEOTIDE SEQUENCE [LARGE SCALE GENOMIC DNA]</scope>
    <source>
        <strain evidence="11 12">KOR42</strain>
    </source>
</reference>
<feature type="compositionally biased region" description="Polar residues" evidence="7">
    <location>
        <begin position="238"/>
        <end position="252"/>
    </location>
</feature>
<dbReference type="GO" id="GO:0022857">
    <property type="term" value="F:transmembrane transporter activity"/>
    <property type="evidence" value="ECO:0007669"/>
    <property type="project" value="TreeGrafter"/>
</dbReference>
<name>A0A5C5W059_9PLAN</name>
<comment type="similarity">
    <text evidence="6">Belongs to the ABC-4 integral membrane protein family.</text>
</comment>
<dbReference type="InterPro" id="IPR025857">
    <property type="entry name" value="MacB_PCD"/>
</dbReference>
<keyword evidence="3 8" id="KW-0812">Transmembrane</keyword>
<feature type="domain" description="MacB-like periplasmic core" evidence="10">
    <location>
        <begin position="23"/>
        <end position="204"/>
    </location>
</feature>
<feature type="transmembrane region" description="Helical" evidence="8">
    <location>
        <begin position="942"/>
        <end position="962"/>
    </location>
</feature>
<feature type="transmembrane region" description="Helical" evidence="8">
    <location>
        <begin position="437"/>
        <end position="459"/>
    </location>
</feature>
<feature type="transmembrane region" description="Helical" evidence="8">
    <location>
        <begin position="509"/>
        <end position="532"/>
    </location>
</feature>
<dbReference type="Pfam" id="PF02687">
    <property type="entry name" value="FtsX"/>
    <property type="match status" value="2"/>
</dbReference>
<feature type="compositionally biased region" description="Basic and acidic residues" evidence="7">
    <location>
        <begin position="222"/>
        <end position="237"/>
    </location>
</feature>
<comment type="subcellular location">
    <subcellularLocation>
        <location evidence="1">Cell membrane</location>
        <topology evidence="1">Multi-pass membrane protein</topology>
    </subcellularLocation>
</comment>
<feature type="region of interest" description="Disordered" evidence="7">
    <location>
        <begin position="209"/>
        <end position="257"/>
    </location>
</feature>
<dbReference type="Pfam" id="PF12704">
    <property type="entry name" value="MacB_PCD"/>
    <property type="match status" value="1"/>
</dbReference>
<gene>
    <name evidence="11" type="ORF">KOR42_44350</name>
</gene>
<feature type="compositionally biased region" description="Polar residues" evidence="7">
    <location>
        <begin position="209"/>
        <end position="221"/>
    </location>
</feature>
<dbReference type="EMBL" id="SIHI01000031">
    <property type="protein sequence ID" value="TWT43555.1"/>
    <property type="molecule type" value="Genomic_DNA"/>
</dbReference>
<evidence type="ECO:0000256" key="8">
    <source>
        <dbReference type="SAM" id="Phobius"/>
    </source>
</evidence>
<protein>
    <submittedName>
        <fullName evidence="11">FtsX-like permease family protein</fullName>
    </submittedName>
</protein>
<feature type="transmembrane region" description="Helical" evidence="8">
    <location>
        <begin position="848"/>
        <end position="868"/>
    </location>
</feature>
<evidence type="ECO:0000256" key="3">
    <source>
        <dbReference type="ARBA" id="ARBA00022692"/>
    </source>
</evidence>
<dbReference type="AlphaFoldDB" id="A0A5C5W059"/>
<dbReference type="Proteomes" id="UP000317243">
    <property type="component" value="Unassembled WGS sequence"/>
</dbReference>
<feature type="transmembrane region" description="Helical" evidence="8">
    <location>
        <begin position="562"/>
        <end position="580"/>
    </location>
</feature>
<keyword evidence="12" id="KW-1185">Reference proteome</keyword>
<keyword evidence="5 8" id="KW-0472">Membrane</keyword>
<accession>A0A5C5W059</accession>
<evidence type="ECO:0000256" key="1">
    <source>
        <dbReference type="ARBA" id="ARBA00004651"/>
    </source>
</evidence>
<evidence type="ECO:0000313" key="11">
    <source>
        <dbReference type="EMBL" id="TWT43555.1"/>
    </source>
</evidence>
<evidence type="ECO:0000256" key="7">
    <source>
        <dbReference type="SAM" id="MobiDB-lite"/>
    </source>
</evidence>
<feature type="domain" description="ABC3 transporter permease C-terminal" evidence="9">
    <location>
        <begin position="849"/>
        <end position="968"/>
    </location>
</feature>
<organism evidence="11 12">
    <name type="scientific">Thalassoglobus neptunius</name>
    <dbReference type="NCBI Taxonomy" id="1938619"/>
    <lineage>
        <taxon>Bacteria</taxon>
        <taxon>Pseudomonadati</taxon>
        <taxon>Planctomycetota</taxon>
        <taxon>Planctomycetia</taxon>
        <taxon>Planctomycetales</taxon>
        <taxon>Planctomycetaceae</taxon>
        <taxon>Thalassoglobus</taxon>
    </lineage>
</organism>